<dbReference type="InterPro" id="IPR008780">
    <property type="entry name" value="Plasmodium_Vir"/>
</dbReference>
<dbReference type="AlphaFoldDB" id="A0A1A8VHU5"/>
<evidence type="ECO:0000313" key="4">
    <source>
        <dbReference type="Proteomes" id="UP000078560"/>
    </source>
</evidence>
<keyword evidence="2" id="KW-0472">Membrane</keyword>
<protein>
    <submittedName>
        <fullName evidence="3">PIR Superfamily Protein</fullName>
    </submittedName>
</protein>
<feature type="region of interest" description="Disordered" evidence="1">
    <location>
        <begin position="231"/>
        <end position="262"/>
    </location>
</feature>
<name>A0A1A8VHU5_PLAOA</name>
<feature type="compositionally biased region" description="Low complexity" evidence="1">
    <location>
        <begin position="240"/>
        <end position="251"/>
    </location>
</feature>
<evidence type="ECO:0000256" key="1">
    <source>
        <dbReference type="SAM" id="MobiDB-lite"/>
    </source>
</evidence>
<feature type="transmembrane region" description="Helical" evidence="2">
    <location>
        <begin position="270"/>
        <end position="291"/>
    </location>
</feature>
<dbReference type="EMBL" id="FLQU01000023">
    <property type="protein sequence ID" value="SBS79989.1"/>
    <property type="molecule type" value="Genomic_DNA"/>
</dbReference>
<feature type="compositionally biased region" description="Basic and acidic residues" evidence="1">
    <location>
        <begin position="252"/>
        <end position="262"/>
    </location>
</feature>
<dbReference type="Proteomes" id="UP000078560">
    <property type="component" value="Unassembled WGS sequence"/>
</dbReference>
<reference evidence="4" key="1">
    <citation type="submission" date="2016-05" db="EMBL/GenBank/DDBJ databases">
        <authorList>
            <person name="Naeem Raeece"/>
        </authorList>
    </citation>
    <scope>NUCLEOTIDE SEQUENCE [LARGE SCALE GENOMIC DNA]</scope>
</reference>
<sequence length="346" mass="40831">MATRKKYKWEELFYEVNLNEAYTNLDNTENIDIYSNDCENVVHLKGSYPEVYSLCKTFARNFKNLSNILHSSSYDRNDRCAYLNIWLFNQLNQIVNNYKELKSEENIISKFITIWYNINRIIGEQRKCAHEYDSTISLDEWTEFKDLYDYFKYYNNLKRLITSEVTSKKHCPYVIHINKIYAKYKSECDKNYSVKCPTIFKYKESFKKCEPLEKLECNGFQEATSSLQTGHSHAQQGKLTHSGHGSSSTTHEGNENQDHTDVSESKISDINIFIIFLFSSFTIITVSLFLYKMTPLGSRLHRKLLKKNKIKRMIDEENIHEILQNSTEYPGINFDDTSYNLTYQSH</sequence>
<evidence type="ECO:0000256" key="2">
    <source>
        <dbReference type="SAM" id="Phobius"/>
    </source>
</evidence>
<organism evidence="3 4">
    <name type="scientific">Plasmodium ovale curtisi</name>
    <dbReference type="NCBI Taxonomy" id="864141"/>
    <lineage>
        <taxon>Eukaryota</taxon>
        <taxon>Sar</taxon>
        <taxon>Alveolata</taxon>
        <taxon>Apicomplexa</taxon>
        <taxon>Aconoidasida</taxon>
        <taxon>Haemosporida</taxon>
        <taxon>Plasmodiidae</taxon>
        <taxon>Plasmodium</taxon>
        <taxon>Plasmodium (Plasmodium)</taxon>
    </lineage>
</organism>
<keyword evidence="2" id="KW-1133">Transmembrane helix</keyword>
<proteinExistence type="predicted"/>
<gene>
    <name evidence="3" type="ORF">POVCU2_0001790</name>
</gene>
<evidence type="ECO:0000313" key="3">
    <source>
        <dbReference type="EMBL" id="SBS79989.1"/>
    </source>
</evidence>
<keyword evidence="2" id="KW-0812">Transmembrane</keyword>
<accession>A0A1A8VHU5</accession>
<dbReference type="Pfam" id="PF05795">
    <property type="entry name" value="Plasmodium_Vir"/>
    <property type="match status" value="1"/>
</dbReference>